<accession>A0ACC3ZAE7</accession>
<protein>
    <submittedName>
        <fullName evidence="1">Uncharacterized protein</fullName>
    </submittedName>
</protein>
<sequence>MATDGETCYPVAVGEKENGWGKVASNVPDPPKCIASCRTRFLKSVLQDFDESRFSEVCGVLSKDEGANKRLWELYCCNSTACGVTLATGQDREQNRPNKLTTVMNSIGVQSVQDPGSPPFGYSCPAIATPENCQKPFLVSDTRPRPTLSTTTTSFPMTTTSLLMTSTTPLTAVGSSTYSTDSAVGTLGASSPTQSHEQPRSGGLSLGIRIAIGVSCTLALVAILAVATCMYRRRSRRGYTQSIRSEIKHQPLPKASSPTSLISPASSTYESNRSPVTPPLRLKERRLLPTLFDSTLSPAVPDIINPFPGPLSISSPGGLSQSSPSSSWNSNSNPSHGRAPRSHIYPSSSGFTGKTFKTASMRSAASSYTTKNTSHVSSAFPYPPPSSPSRPPRPHNTPLRIPDLVCPGPPPTRALPPAPPVTPIILNSPLRYQSTDTGHNMGLVMAGFVPPRNPARGVVLGKESWDLCELTESYAREVRDRDSWGSWSIGGGGTGVGANSIQRGGDGRVNSPVLEEADLERMGGSY</sequence>
<evidence type="ECO:0000313" key="1">
    <source>
        <dbReference type="EMBL" id="KAL0941113.1"/>
    </source>
</evidence>
<comment type="caution">
    <text evidence="1">The sequence shown here is derived from an EMBL/GenBank/DDBJ whole genome shotgun (WGS) entry which is preliminary data.</text>
</comment>
<evidence type="ECO:0000313" key="2">
    <source>
        <dbReference type="Proteomes" id="UP000805649"/>
    </source>
</evidence>
<gene>
    <name evidence="1" type="ORF">CTRU02_203876</name>
</gene>
<name>A0ACC3ZAE7_COLTU</name>
<dbReference type="EMBL" id="VUJX02000002">
    <property type="protein sequence ID" value="KAL0941113.1"/>
    <property type="molecule type" value="Genomic_DNA"/>
</dbReference>
<reference evidence="1 2" key="1">
    <citation type="journal article" date="2020" name="Phytopathology">
        <title>Genome Sequence Resources of Colletotrichum truncatum, C. plurivorum, C. musicola, and C. sojae: Four Species Pathogenic to Soybean (Glycine max).</title>
        <authorList>
            <person name="Rogerio F."/>
            <person name="Boufleur T.R."/>
            <person name="Ciampi-Guillardi M."/>
            <person name="Sukno S.A."/>
            <person name="Thon M.R."/>
            <person name="Massola Junior N.S."/>
            <person name="Baroncelli R."/>
        </authorList>
    </citation>
    <scope>NUCLEOTIDE SEQUENCE [LARGE SCALE GENOMIC DNA]</scope>
    <source>
        <strain evidence="1 2">CMES1059</strain>
    </source>
</reference>
<keyword evidence="2" id="KW-1185">Reference proteome</keyword>
<organism evidence="1 2">
    <name type="scientific">Colletotrichum truncatum</name>
    <name type="common">Anthracnose fungus</name>
    <name type="synonym">Colletotrichum capsici</name>
    <dbReference type="NCBI Taxonomy" id="5467"/>
    <lineage>
        <taxon>Eukaryota</taxon>
        <taxon>Fungi</taxon>
        <taxon>Dikarya</taxon>
        <taxon>Ascomycota</taxon>
        <taxon>Pezizomycotina</taxon>
        <taxon>Sordariomycetes</taxon>
        <taxon>Hypocreomycetidae</taxon>
        <taxon>Glomerellales</taxon>
        <taxon>Glomerellaceae</taxon>
        <taxon>Colletotrichum</taxon>
        <taxon>Colletotrichum truncatum species complex</taxon>
    </lineage>
</organism>
<dbReference type="Proteomes" id="UP000805649">
    <property type="component" value="Unassembled WGS sequence"/>
</dbReference>
<proteinExistence type="predicted"/>